<evidence type="ECO:0000313" key="2">
    <source>
        <dbReference type="Proteomes" id="UP000294567"/>
    </source>
</evidence>
<gene>
    <name evidence="1" type="ORF">EDD65_10686</name>
</gene>
<keyword evidence="1" id="KW-0645">Protease</keyword>
<reference evidence="1 2" key="1">
    <citation type="submission" date="2019-03" db="EMBL/GenBank/DDBJ databases">
        <title>Genomic Encyclopedia of Type Strains, Phase IV (KMG-IV): sequencing the most valuable type-strain genomes for metagenomic binning, comparative biology and taxonomic classification.</title>
        <authorList>
            <person name="Goeker M."/>
        </authorList>
    </citation>
    <scope>NUCLEOTIDE SEQUENCE [LARGE SCALE GENOMIC DNA]</scope>
    <source>
        <strain evidence="1 2">DSM 26752</strain>
    </source>
</reference>
<accession>A0A4R3KX65</accession>
<dbReference type="OrthoDB" id="2449457at2"/>
<dbReference type="GO" id="GO:0006508">
    <property type="term" value="P:proteolysis"/>
    <property type="evidence" value="ECO:0007669"/>
    <property type="project" value="UniProtKB-KW"/>
</dbReference>
<organism evidence="1 2">
    <name type="scientific">Keratinibaculum paraultunense</name>
    <dbReference type="NCBI Taxonomy" id="1278232"/>
    <lineage>
        <taxon>Bacteria</taxon>
        <taxon>Bacillati</taxon>
        <taxon>Bacillota</taxon>
        <taxon>Tissierellia</taxon>
        <taxon>Tissierellales</taxon>
        <taxon>Tepidimicrobiaceae</taxon>
        <taxon>Keratinibaculum</taxon>
    </lineage>
</organism>
<sequence>MKIIHMIDDFKILCKESRELGSFEAYKRYTMKYSELFNGILKGLYMTQLENLKPMIDSRDFQKSLKIAENNYENDIVQKIINLAEEVASLLNFKEHFDIYLGLELGNIGGFSSPNPKGRPFIYIGLDRVIDQSFLRYFIPHEMNHMVRAHTIKGINMFDFMERTITEGLGSFCPIALYNMEYTVETISNSLNLPSKEVSRLIDDADLLIDEITGEFGSILTQDKMKEYFTWSESDNENKHYLSGYYVGMEIIKRLVDIGYDFAKLTIMPSECIWEKYKAITL</sequence>
<protein>
    <submittedName>
        <fullName evidence="1">Putative Zn-dependent protease DUF2268</fullName>
    </submittedName>
</protein>
<proteinExistence type="predicted"/>
<dbReference type="EMBL" id="SMAE01000006">
    <property type="protein sequence ID" value="TCS89420.1"/>
    <property type="molecule type" value="Genomic_DNA"/>
</dbReference>
<dbReference type="RefSeq" id="WP_132027536.1">
    <property type="nucleotide sequence ID" value="NZ_CP068564.1"/>
</dbReference>
<name>A0A4R3KX65_9FIRM</name>
<dbReference type="AlphaFoldDB" id="A0A4R3KX65"/>
<evidence type="ECO:0000313" key="1">
    <source>
        <dbReference type="EMBL" id="TCS89420.1"/>
    </source>
</evidence>
<keyword evidence="1" id="KW-0378">Hydrolase</keyword>
<keyword evidence="2" id="KW-1185">Reference proteome</keyword>
<dbReference type="Proteomes" id="UP000294567">
    <property type="component" value="Unassembled WGS sequence"/>
</dbReference>
<dbReference type="GO" id="GO:0008233">
    <property type="term" value="F:peptidase activity"/>
    <property type="evidence" value="ECO:0007669"/>
    <property type="project" value="UniProtKB-KW"/>
</dbReference>
<comment type="caution">
    <text evidence="1">The sequence shown here is derived from an EMBL/GenBank/DDBJ whole genome shotgun (WGS) entry which is preliminary data.</text>
</comment>